<feature type="transmembrane region" description="Helical" evidence="2">
    <location>
        <begin position="150"/>
        <end position="173"/>
    </location>
</feature>
<keyword evidence="2" id="KW-0812">Transmembrane</keyword>
<keyword evidence="2" id="KW-0472">Membrane</keyword>
<dbReference type="EMBL" id="ML996170">
    <property type="protein sequence ID" value="KAF2732871.1"/>
    <property type="molecule type" value="Genomic_DNA"/>
</dbReference>
<evidence type="ECO:0000313" key="3">
    <source>
        <dbReference type="EMBL" id="KAF2732871.1"/>
    </source>
</evidence>
<dbReference type="Proteomes" id="UP000799444">
    <property type="component" value="Unassembled WGS sequence"/>
</dbReference>
<gene>
    <name evidence="3" type="ORF">EJ04DRAFT_565614</name>
</gene>
<proteinExistence type="predicted"/>
<dbReference type="AlphaFoldDB" id="A0A9P4V163"/>
<feature type="transmembrane region" description="Helical" evidence="2">
    <location>
        <begin position="179"/>
        <end position="200"/>
    </location>
</feature>
<feature type="transmembrane region" description="Helical" evidence="2">
    <location>
        <begin position="118"/>
        <end position="138"/>
    </location>
</feature>
<sequence>MASSHELQQIAIALLVPLYVRCASLFEFAVHLFFVAAASIILVRFYNKPFDIHVAVNTAKLLAWSRIASYMADFVIIGNWKRLLLAYIISLDGMGGLLPERMLAETREILRDLRTRDILAGILCIPIALAFLLSYLWIGSYKDQGSLLRGILCVLLTTCILAIGLQQLVFFAVRSLHNHGLPIIQVPIALVGVTYLKLAAMVRKEDRSKEGTDATDKDKERTETLKNGGAEKKGQETPLKRKGAAKQKQTMPLSRRRRG</sequence>
<feature type="transmembrane region" description="Helical" evidence="2">
    <location>
        <begin position="67"/>
        <end position="89"/>
    </location>
</feature>
<accession>A0A9P4V163</accession>
<feature type="transmembrane region" description="Helical" evidence="2">
    <location>
        <begin position="28"/>
        <end position="46"/>
    </location>
</feature>
<organism evidence="3 4">
    <name type="scientific">Polyplosphaeria fusca</name>
    <dbReference type="NCBI Taxonomy" id="682080"/>
    <lineage>
        <taxon>Eukaryota</taxon>
        <taxon>Fungi</taxon>
        <taxon>Dikarya</taxon>
        <taxon>Ascomycota</taxon>
        <taxon>Pezizomycotina</taxon>
        <taxon>Dothideomycetes</taxon>
        <taxon>Pleosporomycetidae</taxon>
        <taxon>Pleosporales</taxon>
        <taxon>Tetraplosphaeriaceae</taxon>
        <taxon>Polyplosphaeria</taxon>
    </lineage>
</organism>
<dbReference type="OrthoDB" id="3801332at2759"/>
<protein>
    <submittedName>
        <fullName evidence="3">Uncharacterized protein</fullName>
    </submittedName>
</protein>
<feature type="region of interest" description="Disordered" evidence="1">
    <location>
        <begin position="207"/>
        <end position="259"/>
    </location>
</feature>
<feature type="compositionally biased region" description="Basic and acidic residues" evidence="1">
    <location>
        <begin position="207"/>
        <end position="239"/>
    </location>
</feature>
<keyword evidence="2" id="KW-1133">Transmembrane helix</keyword>
<evidence type="ECO:0000256" key="1">
    <source>
        <dbReference type="SAM" id="MobiDB-lite"/>
    </source>
</evidence>
<reference evidence="3" key="1">
    <citation type="journal article" date="2020" name="Stud. Mycol.">
        <title>101 Dothideomycetes genomes: a test case for predicting lifestyles and emergence of pathogens.</title>
        <authorList>
            <person name="Haridas S."/>
            <person name="Albert R."/>
            <person name="Binder M."/>
            <person name="Bloem J."/>
            <person name="Labutti K."/>
            <person name="Salamov A."/>
            <person name="Andreopoulos B."/>
            <person name="Baker S."/>
            <person name="Barry K."/>
            <person name="Bills G."/>
            <person name="Bluhm B."/>
            <person name="Cannon C."/>
            <person name="Castanera R."/>
            <person name="Culley D."/>
            <person name="Daum C."/>
            <person name="Ezra D."/>
            <person name="Gonzalez J."/>
            <person name="Henrissat B."/>
            <person name="Kuo A."/>
            <person name="Liang C."/>
            <person name="Lipzen A."/>
            <person name="Lutzoni F."/>
            <person name="Magnuson J."/>
            <person name="Mondo S."/>
            <person name="Nolan M."/>
            <person name="Ohm R."/>
            <person name="Pangilinan J."/>
            <person name="Park H.-J."/>
            <person name="Ramirez L."/>
            <person name="Alfaro M."/>
            <person name="Sun H."/>
            <person name="Tritt A."/>
            <person name="Yoshinaga Y."/>
            <person name="Zwiers L.-H."/>
            <person name="Turgeon B."/>
            <person name="Goodwin S."/>
            <person name="Spatafora J."/>
            <person name="Crous P."/>
            <person name="Grigoriev I."/>
        </authorList>
    </citation>
    <scope>NUCLEOTIDE SEQUENCE</scope>
    <source>
        <strain evidence="3">CBS 125425</strain>
    </source>
</reference>
<keyword evidence="4" id="KW-1185">Reference proteome</keyword>
<comment type="caution">
    <text evidence="3">The sequence shown here is derived from an EMBL/GenBank/DDBJ whole genome shotgun (WGS) entry which is preliminary data.</text>
</comment>
<evidence type="ECO:0000256" key="2">
    <source>
        <dbReference type="SAM" id="Phobius"/>
    </source>
</evidence>
<name>A0A9P4V163_9PLEO</name>
<evidence type="ECO:0000313" key="4">
    <source>
        <dbReference type="Proteomes" id="UP000799444"/>
    </source>
</evidence>